<keyword evidence="2" id="KW-1185">Reference proteome</keyword>
<dbReference type="Proteomes" id="UP001165064">
    <property type="component" value="Unassembled WGS sequence"/>
</dbReference>
<dbReference type="EMBL" id="BSXS01009272">
    <property type="protein sequence ID" value="GME95088.1"/>
    <property type="molecule type" value="Genomic_DNA"/>
</dbReference>
<proteinExistence type="predicted"/>
<reference evidence="1" key="1">
    <citation type="submission" date="2023-04" db="EMBL/GenBank/DDBJ databases">
        <title>Ambrosiozyma monospora NBRC 10751.</title>
        <authorList>
            <person name="Ichikawa N."/>
            <person name="Sato H."/>
            <person name="Tonouchi N."/>
        </authorList>
    </citation>
    <scope>NUCLEOTIDE SEQUENCE</scope>
    <source>
        <strain evidence="1">NBRC 10751</strain>
    </source>
</reference>
<comment type="caution">
    <text evidence="1">The sequence shown here is derived from an EMBL/GenBank/DDBJ whole genome shotgun (WGS) entry which is preliminary data.</text>
</comment>
<evidence type="ECO:0000313" key="2">
    <source>
        <dbReference type="Proteomes" id="UP001165064"/>
    </source>
</evidence>
<name>A0ACB5TUJ1_AMBMO</name>
<gene>
    <name evidence="1" type="ORF">Amon02_000971300</name>
</gene>
<evidence type="ECO:0000313" key="1">
    <source>
        <dbReference type="EMBL" id="GME95088.1"/>
    </source>
</evidence>
<protein>
    <submittedName>
        <fullName evidence="1">Unnamed protein product</fullName>
    </submittedName>
</protein>
<organism evidence="1 2">
    <name type="scientific">Ambrosiozyma monospora</name>
    <name type="common">Yeast</name>
    <name type="synonym">Endomycopsis monosporus</name>
    <dbReference type="NCBI Taxonomy" id="43982"/>
    <lineage>
        <taxon>Eukaryota</taxon>
        <taxon>Fungi</taxon>
        <taxon>Dikarya</taxon>
        <taxon>Ascomycota</taxon>
        <taxon>Saccharomycotina</taxon>
        <taxon>Pichiomycetes</taxon>
        <taxon>Pichiales</taxon>
        <taxon>Pichiaceae</taxon>
        <taxon>Ambrosiozyma</taxon>
    </lineage>
</organism>
<accession>A0ACB5TUJ1</accession>
<sequence length="303" mass="34821">MKIWKIVGIEEYSIARSSPFWWISDRHDGKLWNLNAYRTDVIQALGGIETILEHTLFKGTGFESWEGLFWEKASGFEDTLKFKKLTNAQRSGLSQIPNRRFTLWWSPTINRANVYVGFLVQLDLTGIFLHGKIPTLKISLIQIFRAHLWQKIHESLVVDICQVLDSYLDELQIDSVEKMAIHPRKSYKMNSSAADILLSSSIDWKMSKPSLLFDSNDSFNVTSSDKFWIDIQLRYGDYDSHDISRYARAKFLDYTSDSTNLYPSSTGILIAVDLAYNMYDAYGNWFPGSSIVSSSATRSFLEL</sequence>